<comment type="similarity">
    <text evidence="3">Belongs to the cyclic nucleotide phosphodiesterase family.</text>
</comment>
<dbReference type="GO" id="GO:0004114">
    <property type="term" value="F:3',5'-cyclic-nucleotide phosphodiesterase activity"/>
    <property type="evidence" value="ECO:0007669"/>
    <property type="project" value="InterPro"/>
</dbReference>
<keyword evidence="9" id="KW-1185">Reference proteome</keyword>
<keyword evidence="5" id="KW-0812">Transmembrane</keyword>
<evidence type="ECO:0000256" key="3">
    <source>
        <dbReference type="RuleBase" id="RU363067"/>
    </source>
</evidence>
<evidence type="ECO:0000256" key="4">
    <source>
        <dbReference type="SAM" id="MobiDB-lite"/>
    </source>
</evidence>
<accession>V6LP05</accession>
<evidence type="ECO:0000313" key="7">
    <source>
        <dbReference type="EMBL" id="EST45973.1"/>
    </source>
</evidence>
<dbReference type="GO" id="GO:0046872">
    <property type="term" value="F:metal ion binding"/>
    <property type="evidence" value="ECO:0007669"/>
    <property type="project" value="UniProtKB-KW"/>
</dbReference>
<dbReference type="EMBL" id="AUWU02000004">
    <property type="protein sequence ID" value="KAH0574524.1"/>
    <property type="molecule type" value="Genomic_DNA"/>
</dbReference>
<dbReference type="AlphaFoldDB" id="V6LP05"/>
<dbReference type="GO" id="GO:0007165">
    <property type="term" value="P:signal transduction"/>
    <property type="evidence" value="ECO:0007669"/>
    <property type="project" value="InterPro"/>
</dbReference>
<dbReference type="InterPro" id="IPR002073">
    <property type="entry name" value="PDEase_catalytic_dom"/>
</dbReference>
<keyword evidence="5" id="KW-0472">Membrane</keyword>
<reference evidence="8" key="2">
    <citation type="submission" date="2020-12" db="EMBL/GenBank/DDBJ databases">
        <title>New Spironucleus salmonicida genome in near-complete chromosomes.</title>
        <authorList>
            <person name="Xu F."/>
            <person name="Kurt Z."/>
            <person name="Jimenez-Gonzalez A."/>
            <person name="Astvaldsson A."/>
            <person name="Andersson J.O."/>
            <person name="Svard S.G."/>
        </authorList>
    </citation>
    <scope>NUCLEOTIDE SEQUENCE</scope>
    <source>
        <strain evidence="8">ATCC 50377</strain>
    </source>
</reference>
<comment type="cofactor">
    <cofactor evidence="3">
        <name>a divalent metal cation</name>
        <dbReference type="ChEBI" id="CHEBI:60240"/>
    </cofactor>
    <text evidence="3">Binds 2 divalent metal cations per subunit. Site 1 may preferentially bind zinc ions, while site 2 has a preference for magnesium and/or manganese ions.</text>
</comment>
<dbReference type="CDD" id="cd00077">
    <property type="entry name" value="HDc"/>
    <property type="match status" value="1"/>
</dbReference>
<dbReference type="Pfam" id="PF00233">
    <property type="entry name" value="PDEase_I"/>
    <property type="match status" value="1"/>
</dbReference>
<evidence type="ECO:0000256" key="5">
    <source>
        <dbReference type="SAM" id="Phobius"/>
    </source>
</evidence>
<feature type="transmembrane region" description="Helical" evidence="5">
    <location>
        <begin position="37"/>
        <end position="62"/>
    </location>
</feature>
<evidence type="ECO:0000256" key="2">
    <source>
        <dbReference type="ARBA" id="ARBA00022801"/>
    </source>
</evidence>
<dbReference type="InterPro" id="IPR023174">
    <property type="entry name" value="PDEase_CS"/>
</dbReference>
<evidence type="ECO:0000259" key="6">
    <source>
        <dbReference type="PROSITE" id="PS51845"/>
    </source>
</evidence>
<feature type="transmembrane region" description="Helical" evidence="5">
    <location>
        <begin position="131"/>
        <end position="152"/>
    </location>
</feature>
<gene>
    <name evidence="7" type="ORF">SS50377_13952</name>
    <name evidence="8" type="ORF">SS50377_24482</name>
</gene>
<evidence type="ECO:0000313" key="8">
    <source>
        <dbReference type="EMBL" id="KAH0574524.1"/>
    </source>
</evidence>
<dbReference type="OrthoDB" id="546632at2759"/>
<feature type="domain" description="PDEase" evidence="6">
    <location>
        <begin position="820"/>
        <end position="1183"/>
    </location>
</feature>
<dbReference type="EMBL" id="KI546085">
    <property type="protein sequence ID" value="EST45973.1"/>
    <property type="molecule type" value="Genomic_DNA"/>
</dbReference>
<feature type="transmembrane region" description="Helical" evidence="5">
    <location>
        <begin position="6"/>
        <end position="25"/>
    </location>
</feature>
<protein>
    <recommendedName>
        <fullName evidence="3">Phosphodiesterase</fullName>
        <ecNumber evidence="3">3.1.4.-</ecNumber>
    </recommendedName>
</protein>
<dbReference type="EC" id="3.1.4.-" evidence="3"/>
<dbReference type="VEuPathDB" id="GiardiaDB:SS50377_24482"/>
<evidence type="ECO:0000256" key="1">
    <source>
        <dbReference type="ARBA" id="ARBA00022723"/>
    </source>
</evidence>
<sequence length="1183" mass="139106">MDSNFSKFFALACPISGWCAIAIFLQKTLTLKMPVVIFSVITPLIGAVLITIQQFFMLIVSYNYFEPDVGLQCIYYINLGIQILMLTCYFNLAYNQIITTWNLEPLYFPHVVVLQTVVFFLLILAPINYSIAYQIFFFNIFKLLVFVLYLSVQIYEFLMLNMMNVNNQHNFFLFKSRQSKVQAKDHLYKIPQSSLNKQSISKSFLEDREPKLPDQRLYRQLPKNIFPKFQGLPLIIFIFNVITLALIIYDFYLQIVLIRIFENSSNLIKIYQSATNDKVKWAYALVEAQKSLVLFDKLYMYVPILFAFVCSSVLAIFVSLSSKPKIENVFENEVLFKLFAGWLYFNRCQNLLLFLQDSFLLKTQFTIDTTTANIIFIKYQDLVQSGELSISRHAFNQLDKNLNLLQDSVQTMFFEDDDEFIQEEHSSEQSKQQQTSNDTQGQTYRKKQRQIINHIFYCAELEASFQLCYLAHVFLEKDTDKYLQFIYKYATKSEQFKELMFGKPPEIKTKKKTIDIGDLDNFYNQNDQQKQDYISDLLDFYQPIVKIQNQYLPDRFNYAEDANILSFLQKFSQISQHKHLHKAYLQFSQQRPHSLIQAKHSPVVQHIVAMQSVLQIFEQQIQNLKLPEDVRNQLEQTLAQSVLIDKIEIQDIQVRSQICSDIDDEIDPTMLFNEPQFADFDTEEKAEITEEEIISVLENDTFEEKQSMKSFSPSFVKSNKSSKQYLAIQYDTTKYLQNQERIKECQQVYHYMQTLFSDSYPENIRTPLNLPEIEIHDTVYQFDMQGHCKLSILQDSLYHVLLYINDVLKNNDTYHKVETKEYDIDKFLKYVQQYFFRTTFDARQIEYLSKGHCALAVTFLAIKYLDIDVLLQIPDTALFACLYELEQGYTPTLYHNRLHIADFVQMVFLQILAINAQYSAFVKQTSFEQSASQREIILSPTDIFSLIMAACCHDFGHTGIDNPFCINSQNVAAIIYNDIGPMEQAHASLSWGLVSKFSTIFLNWSVPQFREFRIKFIELVLATDMTFHFPFVQKITKISSNYLMEYFDRFKHNKINQRDQIFKWFVMKCIMKFGDLANPTRSFPVAEYWAYSYINEQRITGDIMRELNWPPNLILNPNKRDLDFLCGSQIGFVNFVLRPFLGEINRLVFKASTLTKLDYCLYAKLQQNMVNTSEIWEERNAKK</sequence>
<dbReference type="InterPro" id="IPR003607">
    <property type="entry name" value="HD/PDEase_dom"/>
</dbReference>
<name>V6LP05_9EUKA</name>
<dbReference type="Proteomes" id="UP000018208">
    <property type="component" value="Unassembled WGS sequence"/>
</dbReference>
<feature type="transmembrane region" description="Helical" evidence="5">
    <location>
        <begin position="106"/>
        <end position="125"/>
    </location>
</feature>
<dbReference type="PROSITE" id="PS00126">
    <property type="entry name" value="PDEASE_I_1"/>
    <property type="match status" value="1"/>
</dbReference>
<keyword evidence="5" id="KW-1133">Transmembrane helix</keyword>
<reference evidence="7 8" key="1">
    <citation type="journal article" date="2014" name="PLoS Genet.">
        <title>The Genome of Spironucleus salmonicida Highlights a Fish Pathogen Adapted to Fluctuating Environments.</title>
        <authorList>
            <person name="Xu F."/>
            <person name="Jerlstrom-Hultqvist J."/>
            <person name="Einarsson E."/>
            <person name="Astvaldsson A."/>
            <person name="Svard S.G."/>
            <person name="Andersson J.O."/>
        </authorList>
    </citation>
    <scope>NUCLEOTIDE SEQUENCE</scope>
    <source>
        <strain evidence="8">ATCC 50377</strain>
    </source>
</reference>
<feature type="transmembrane region" description="Helical" evidence="5">
    <location>
        <begin position="229"/>
        <end position="249"/>
    </location>
</feature>
<feature type="transmembrane region" description="Helical" evidence="5">
    <location>
        <begin position="74"/>
        <end position="94"/>
    </location>
</feature>
<dbReference type="SUPFAM" id="SSF109604">
    <property type="entry name" value="HD-domain/PDEase-like"/>
    <property type="match status" value="1"/>
</dbReference>
<keyword evidence="2 3" id="KW-0378">Hydrolase</keyword>
<dbReference type="PROSITE" id="PS51845">
    <property type="entry name" value="PDEASE_I_2"/>
    <property type="match status" value="1"/>
</dbReference>
<dbReference type="InterPro" id="IPR036971">
    <property type="entry name" value="PDEase_catalytic_dom_sf"/>
</dbReference>
<feature type="transmembrane region" description="Helical" evidence="5">
    <location>
        <begin position="298"/>
        <end position="320"/>
    </location>
</feature>
<proteinExistence type="inferred from homology"/>
<keyword evidence="1 3" id="KW-0479">Metal-binding</keyword>
<dbReference type="Gene3D" id="1.10.1300.10">
    <property type="entry name" value="3'5'-cyclic nucleotide phosphodiesterase, catalytic domain"/>
    <property type="match status" value="1"/>
</dbReference>
<feature type="region of interest" description="Disordered" evidence="4">
    <location>
        <begin position="424"/>
        <end position="443"/>
    </location>
</feature>
<organism evidence="7">
    <name type="scientific">Spironucleus salmonicida</name>
    <dbReference type="NCBI Taxonomy" id="348837"/>
    <lineage>
        <taxon>Eukaryota</taxon>
        <taxon>Metamonada</taxon>
        <taxon>Diplomonadida</taxon>
        <taxon>Hexamitidae</taxon>
        <taxon>Hexamitinae</taxon>
        <taxon>Spironucleus</taxon>
    </lineage>
</organism>
<evidence type="ECO:0000313" key="9">
    <source>
        <dbReference type="Proteomes" id="UP000018208"/>
    </source>
</evidence>
<dbReference type="PANTHER" id="PTHR11347">
    <property type="entry name" value="CYCLIC NUCLEOTIDE PHOSPHODIESTERASE"/>
    <property type="match status" value="1"/>
</dbReference>